<name>A0A1G7TJX8_9ACTN</name>
<evidence type="ECO:0000313" key="1">
    <source>
        <dbReference type="EMBL" id="SDG35636.1"/>
    </source>
</evidence>
<dbReference type="EMBL" id="FNCF01000003">
    <property type="protein sequence ID" value="SDG35636.1"/>
    <property type="molecule type" value="Genomic_DNA"/>
</dbReference>
<organism evidence="1 2">
    <name type="scientific">Klenkia brasiliensis</name>
    <dbReference type="NCBI Taxonomy" id="333142"/>
    <lineage>
        <taxon>Bacteria</taxon>
        <taxon>Bacillati</taxon>
        <taxon>Actinomycetota</taxon>
        <taxon>Actinomycetes</taxon>
        <taxon>Geodermatophilales</taxon>
        <taxon>Geodermatophilaceae</taxon>
        <taxon>Klenkia</taxon>
    </lineage>
</organism>
<dbReference type="RefSeq" id="WP_131801480.1">
    <property type="nucleotide sequence ID" value="NZ_FNCF01000003.1"/>
</dbReference>
<dbReference type="AlphaFoldDB" id="A0A1G7TJX8"/>
<protein>
    <submittedName>
        <fullName evidence="1">Uncharacterized protein</fullName>
    </submittedName>
</protein>
<dbReference type="Proteomes" id="UP000198863">
    <property type="component" value="Unassembled WGS sequence"/>
</dbReference>
<sequence>MANPLFSSYSGGENRVTSSMVAVFERIDLSLVQELLRAATGADNTISGVTFANQIVKGESVPDARISAHFDWWFETKTVRGAYANDGHGRKQLRQHSKLLLEDASSLLLALTPDPVMPGWFNELDDVDSAAKGRVHWLNFAGLADAISTVLSDDTRLVGEQTRFLLTELVAFFESEGLLAHDDVVVIAAKSAWPEFAKITAYVCQPNRSFRSGLTHMAFYADGQIKPVVPAIERHFRAVNFSDQNVQSLRAAGESRLAGVVEALLLDGSRTPGAHYDVFLLSSKESSATLILESPIENDSFAPSGKRTAWVQGQRYTSASRLTSGAEFTSEL</sequence>
<proteinExistence type="predicted"/>
<reference evidence="2" key="1">
    <citation type="submission" date="2016-10" db="EMBL/GenBank/DDBJ databases">
        <authorList>
            <person name="Varghese N."/>
            <person name="Submissions S."/>
        </authorList>
    </citation>
    <scope>NUCLEOTIDE SEQUENCE [LARGE SCALE GENOMIC DNA]</scope>
    <source>
        <strain evidence="2">DSM 44526</strain>
    </source>
</reference>
<evidence type="ECO:0000313" key="2">
    <source>
        <dbReference type="Proteomes" id="UP000198863"/>
    </source>
</evidence>
<gene>
    <name evidence="1" type="ORF">SAMN05660324_2510</name>
</gene>
<accession>A0A1G7TJX8</accession>
<dbReference type="OrthoDB" id="3418622at2"/>
<keyword evidence="2" id="KW-1185">Reference proteome</keyword>